<dbReference type="Pfam" id="PF05057">
    <property type="entry name" value="DUF676"/>
    <property type="match status" value="1"/>
</dbReference>
<name>A0A167X4P8_9FLAO</name>
<dbReference type="STRING" id="249352.SAMN05444395_103161"/>
<evidence type="ECO:0000313" key="3">
    <source>
        <dbReference type="Proteomes" id="UP000077164"/>
    </source>
</evidence>
<reference evidence="2 3" key="1">
    <citation type="submission" date="2016-03" db="EMBL/GenBank/DDBJ databases">
        <title>Draft genome sequence of Flavobacterium fryxellicola DSM 16209.</title>
        <authorList>
            <person name="Shin S.-K."/>
            <person name="Yi H."/>
        </authorList>
    </citation>
    <scope>NUCLEOTIDE SEQUENCE [LARGE SCALE GENOMIC DNA]</scope>
    <source>
        <strain evidence="2 3">DSM 16209</strain>
    </source>
</reference>
<sequence>MKFESSESLENRLNAQQNNTTNVKMGVINTPISYLNYNPEFPNNGGVKLINGVYVRANNLPPFLQKQVTMISPMAELVFTNNNTITYQFNTSEVYQWGNKKIASMTADFGNGMIFNLMQNQLWIQNSIVINYSTINENKKLIFNIIYTDGTTLTTYAGISIGNDTTVNNSNGRIASASGLIHYPSTISDSNGAVGKLEYRIFYGDQNTSNILKKPFIIVDGFDPGDKRKIVVDDCGANCQKLFKPFNPAEYVSIEVLMKYNNQSKDLKAQLTALNYDVIIVNFPTYVNNLGQTIDGGADDIFRNGRTVASFLQKINLDIKANGSTEKLVLVGPSMGGQITRYALANMEKKQQETGLEKWNHNTRIYLSMDSPHQGATIPLATQGDLYFLGELMGQNEAKDKYRNVINSKAARQMLLTNVGSFSPGLINTEHSTYKQELLSNGIIGSGGYPVLNGIRKLAIANGSMSGFQNVNPSTKFYEVVALAKLRTVLTLGIRIAKIPAFRINNWFMDNTGSTSTLLQNYTRTGNIDYNLNHTNTLWQGSLDAVPGGSFNAANDLKNEVYNSLKSYNALTFPIFVPILWSGEKLIVEQRIPNNIDIAITPQSFIPTHSALDTSGFSDWYQPINKNLICTGQTPFDSYYGECTNMNHVSFTLDMVIGSLMN</sequence>
<dbReference type="InterPro" id="IPR007751">
    <property type="entry name" value="DUF676_lipase-like"/>
</dbReference>
<proteinExistence type="predicted"/>
<protein>
    <recommendedName>
        <fullName evidence="1">DUF676 domain-containing protein</fullName>
    </recommendedName>
</protein>
<organism evidence="2 3">
    <name type="scientific">Flavobacterium fryxellicola</name>
    <dbReference type="NCBI Taxonomy" id="249352"/>
    <lineage>
        <taxon>Bacteria</taxon>
        <taxon>Pseudomonadati</taxon>
        <taxon>Bacteroidota</taxon>
        <taxon>Flavobacteriia</taxon>
        <taxon>Flavobacteriales</taxon>
        <taxon>Flavobacteriaceae</taxon>
        <taxon>Flavobacterium</taxon>
    </lineage>
</organism>
<evidence type="ECO:0000313" key="2">
    <source>
        <dbReference type="EMBL" id="OAB28016.1"/>
    </source>
</evidence>
<keyword evidence="3" id="KW-1185">Reference proteome</keyword>
<evidence type="ECO:0000259" key="1">
    <source>
        <dbReference type="Pfam" id="PF05057"/>
    </source>
</evidence>
<feature type="domain" description="DUF676" evidence="1">
    <location>
        <begin position="315"/>
        <end position="379"/>
    </location>
</feature>
<dbReference type="SUPFAM" id="SSF53474">
    <property type="entry name" value="alpha/beta-Hydrolases"/>
    <property type="match status" value="1"/>
</dbReference>
<dbReference type="InterPro" id="IPR029058">
    <property type="entry name" value="AB_hydrolase_fold"/>
</dbReference>
<dbReference type="EMBL" id="LVJE01000013">
    <property type="protein sequence ID" value="OAB28016.1"/>
    <property type="molecule type" value="Genomic_DNA"/>
</dbReference>
<accession>A0A167X4P8</accession>
<dbReference type="Proteomes" id="UP000077164">
    <property type="component" value="Unassembled WGS sequence"/>
</dbReference>
<comment type="caution">
    <text evidence="2">The sequence shown here is derived from an EMBL/GenBank/DDBJ whole genome shotgun (WGS) entry which is preliminary data.</text>
</comment>
<gene>
    <name evidence="2" type="ORF">FBFR_09195</name>
</gene>
<dbReference type="Gene3D" id="3.40.50.1820">
    <property type="entry name" value="alpha/beta hydrolase"/>
    <property type="match status" value="1"/>
</dbReference>
<dbReference type="AlphaFoldDB" id="A0A167X4P8"/>